<organism evidence="1 2">
    <name type="scientific">Sphingobacterium spiritivorum ATCC 33300</name>
    <dbReference type="NCBI Taxonomy" id="525372"/>
    <lineage>
        <taxon>Bacteria</taxon>
        <taxon>Pseudomonadati</taxon>
        <taxon>Bacteroidota</taxon>
        <taxon>Sphingobacteriia</taxon>
        <taxon>Sphingobacteriales</taxon>
        <taxon>Sphingobacteriaceae</taxon>
        <taxon>Sphingobacterium</taxon>
    </lineage>
</organism>
<evidence type="ECO:0000313" key="1">
    <source>
        <dbReference type="EMBL" id="EEI92963.1"/>
    </source>
</evidence>
<comment type="caution">
    <text evidence="1">The sequence shown here is derived from an EMBL/GenBank/DDBJ whole genome shotgun (WGS) entry which is preliminary data.</text>
</comment>
<gene>
    <name evidence="1" type="ORF">HMPREF0765_1477</name>
</gene>
<protein>
    <submittedName>
        <fullName evidence="1">Uncharacterized protein</fullName>
    </submittedName>
</protein>
<evidence type="ECO:0000313" key="2">
    <source>
        <dbReference type="Proteomes" id="UP000006241"/>
    </source>
</evidence>
<dbReference type="HOGENOM" id="CLU_764843_0_0_10"/>
<dbReference type="RefSeq" id="WP_003007435.1">
    <property type="nucleotide sequence ID" value="NZ_GG668631.1"/>
</dbReference>
<sequence length="362" mass="39799">MKKRKNLQRIFWVIILLTVSSLYSRITGQSAQQPEMEQEVEYSMNSREQCQSSNVGEPLDAIDDENEVGSGLTNDFTFTGMNYIGEVFVAPPNTKPKSGNCGGGNNGAGIGTGTAPVGGGSGPGPELDPKKKLIAVKRTDCDGINTANKVTSNELVQKKIQEIKNKSLEYGTAIMFSDPGSINTVTLGTTNSGSENNVKISPAWDQNRGYHTGYIHNHPSGSAPSPADVLGPIHNLNDMMTQANISESQMRHYIENFSSIVVSGDNVYTITIKDVYHYAQMKQVFTPQRASIEKRSYEIMAKEYLKNNKIESPTPEQLQEAGEFALLRLFDQMIHLNKQKIGEQVKNQSIKRDGKKVKKSGC</sequence>
<dbReference type="EMBL" id="ACHB01000034">
    <property type="protein sequence ID" value="EEI92963.1"/>
    <property type="molecule type" value="Genomic_DNA"/>
</dbReference>
<name>C2FVX1_SPHSI</name>
<dbReference type="AlphaFoldDB" id="C2FVX1"/>
<accession>C2FVX1</accession>
<dbReference type="Proteomes" id="UP000006241">
    <property type="component" value="Unassembled WGS sequence"/>
</dbReference>
<reference evidence="1 2" key="1">
    <citation type="submission" date="2009-01" db="EMBL/GenBank/DDBJ databases">
        <authorList>
            <person name="Qin X."/>
            <person name="Bachman B."/>
            <person name="Battles P."/>
            <person name="Bell A."/>
            <person name="Bess C."/>
            <person name="Bickham C."/>
            <person name="Chaboub L."/>
            <person name="Chen D."/>
            <person name="Coyle M."/>
            <person name="Deiros D.R."/>
            <person name="Dinh H."/>
            <person name="Forbes L."/>
            <person name="Fowler G."/>
            <person name="Francisco L."/>
            <person name="Fu Q."/>
            <person name="Gubbala S."/>
            <person name="Hale W."/>
            <person name="Han Y."/>
            <person name="Hemphill L."/>
            <person name="Highlander S.K."/>
            <person name="Hirani K."/>
            <person name="Hogues M."/>
            <person name="Jackson L."/>
            <person name="Jakkamsetti A."/>
            <person name="Javaid M."/>
            <person name="Jiang H."/>
            <person name="Korchina V."/>
            <person name="Kovar C."/>
            <person name="Lara F."/>
            <person name="Lee S."/>
            <person name="Mata R."/>
            <person name="Mathew T."/>
            <person name="Moen C."/>
            <person name="Morales K."/>
            <person name="Munidasa M."/>
            <person name="Nazareth L."/>
            <person name="Ngo R."/>
            <person name="Nguyen L."/>
            <person name="Okwuonu G."/>
            <person name="Ongeri F."/>
            <person name="Patil S."/>
            <person name="Petrosino J."/>
            <person name="Pham C."/>
            <person name="Pham P."/>
            <person name="Pu L.-L."/>
            <person name="Puazo M."/>
            <person name="Raj R."/>
            <person name="Reid J."/>
            <person name="Rouhana J."/>
            <person name="Saada N."/>
            <person name="Shang Y."/>
            <person name="Simmons D."/>
            <person name="Thornton R."/>
            <person name="Warren J."/>
            <person name="Weissenberger G."/>
            <person name="Zhang J."/>
            <person name="Zhang L."/>
            <person name="Zhou C."/>
            <person name="Zhu D."/>
            <person name="Muzny D."/>
            <person name="Worley K."/>
            <person name="Gibbs R."/>
        </authorList>
    </citation>
    <scope>NUCLEOTIDE SEQUENCE [LARGE SCALE GENOMIC DNA]</scope>
    <source>
        <strain evidence="1 2">ATCC 33300</strain>
    </source>
</reference>
<proteinExistence type="predicted"/>